<sequence length="235" mass="26953">MRRENKDTAAEFLQQFPIFQDLSPEELKQVEDIAISRSIHKKMVIFAEGSEKEAVFFIRTGIVKAYKTDENGHEQIVSFLKTGDMFPHTGFFNTHPYPATAEAITPAELIAIPVRLFERLMLNTPSIAIKIMRVLGDKIRELQDKLQVLSGQDVRNRVLSFLLMLAEQHGQLSGQKIIIDLPMTHQEFANSIGTTRETANRLLNQLTKENLLEVDRRQIIIHDLQALKHQRDTRP</sequence>
<dbReference type="Gene3D" id="1.10.10.10">
    <property type="entry name" value="Winged helix-like DNA-binding domain superfamily/Winged helix DNA-binding domain"/>
    <property type="match status" value="1"/>
</dbReference>
<accession>A0A2W0C9H4</accession>
<dbReference type="SUPFAM" id="SSF46785">
    <property type="entry name" value="Winged helix' DNA-binding domain"/>
    <property type="match status" value="1"/>
</dbReference>
<evidence type="ECO:0000259" key="6">
    <source>
        <dbReference type="PROSITE" id="PS51063"/>
    </source>
</evidence>
<dbReference type="CDD" id="cd00092">
    <property type="entry name" value="HTH_CRP"/>
    <property type="match status" value="1"/>
</dbReference>
<evidence type="ECO:0000256" key="4">
    <source>
        <dbReference type="ARBA" id="ARBA00023163"/>
    </source>
</evidence>
<proteinExistence type="predicted"/>
<dbReference type="InterPro" id="IPR036388">
    <property type="entry name" value="WH-like_DNA-bd_sf"/>
</dbReference>
<evidence type="ECO:0000256" key="2">
    <source>
        <dbReference type="ARBA" id="ARBA00023125"/>
    </source>
</evidence>
<dbReference type="PROSITE" id="PS50042">
    <property type="entry name" value="CNMP_BINDING_3"/>
    <property type="match status" value="1"/>
</dbReference>
<dbReference type="InterPro" id="IPR018490">
    <property type="entry name" value="cNMP-bd_dom_sf"/>
</dbReference>
<dbReference type="PANTHER" id="PTHR24567:SF28">
    <property type="entry name" value="LISTERIOLYSIN REGULATORY PROTEIN"/>
    <property type="match status" value="1"/>
</dbReference>
<gene>
    <name evidence="7" type="ORF">PIL02S_02631</name>
</gene>
<comment type="caution">
    <text evidence="7">The sequence shown here is derived from an EMBL/GenBank/DDBJ whole genome shotgun (WGS) entry which is preliminary data.</text>
</comment>
<evidence type="ECO:0000256" key="3">
    <source>
        <dbReference type="ARBA" id="ARBA00023159"/>
    </source>
</evidence>
<dbReference type="Pfam" id="PF00027">
    <property type="entry name" value="cNMP_binding"/>
    <property type="match status" value="1"/>
</dbReference>
<dbReference type="InterPro" id="IPR014710">
    <property type="entry name" value="RmlC-like_jellyroll"/>
</dbReference>
<keyword evidence="4" id="KW-0804">Transcription</keyword>
<evidence type="ECO:0000256" key="1">
    <source>
        <dbReference type="ARBA" id="ARBA00023015"/>
    </source>
</evidence>
<dbReference type="OrthoDB" id="9812325at2"/>
<feature type="domain" description="HTH crp-type" evidence="6">
    <location>
        <begin position="152"/>
        <end position="225"/>
    </location>
</feature>
<evidence type="ECO:0000313" key="7">
    <source>
        <dbReference type="EMBL" id="PYY28684.1"/>
    </source>
</evidence>
<dbReference type="Pfam" id="PF13545">
    <property type="entry name" value="HTH_Crp_2"/>
    <property type="match status" value="1"/>
</dbReference>
<keyword evidence="2" id="KW-0238">DNA-binding</keyword>
<organism evidence="7 8">
    <name type="scientific">Paenibacillus illinoisensis</name>
    <dbReference type="NCBI Taxonomy" id="59845"/>
    <lineage>
        <taxon>Bacteria</taxon>
        <taxon>Bacillati</taxon>
        <taxon>Bacillota</taxon>
        <taxon>Bacilli</taxon>
        <taxon>Bacillales</taxon>
        <taxon>Paenibacillaceae</taxon>
        <taxon>Paenibacillus</taxon>
    </lineage>
</organism>
<dbReference type="SUPFAM" id="SSF51206">
    <property type="entry name" value="cAMP-binding domain-like"/>
    <property type="match status" value="1"/>
</dbReference>
<dbReference type="InterPro" id="IPR000595">
    <property type="entry name" value="cNMP-bd_dom"/>
</dbReference>
<feature type="domain" description="Cyclic nucleotide-binding" evidence="5">
    <location>
        <begin position="18"/>
        <end position="138"/>
    </location>
</feature>
<dbReference type="InterPro" id="IPR050397">
    <property type="entry name" value="Env_Response_Regulators"/>
</dbReference>
<protein>
    <recommendedName>
        <fullName evidence="9">Crp-Fnr family transcriptional regulator</fullName>
    </recommendedName>
</protein>
<evidence type="ECO:0000259" key="5">
    <source>
        <dbReference type="PROSITE" id="PS50042"/>
    </source>
</evidence>
<dbReference type="EMBL" id="PRLG01000019">
    <property type="protein sequence ID" value="PYY28684.1"/>
    <property type="molecule type" value="Genomic_DNA"/>
</dbReference>
<dbReference type="RefSeq" id="WP_095361829.1">
    <property type="nucleotide sequence ID" value="NZ_JAXBDC010000008.1"/>
</dbReference>
<keyword evidence="1" id="KW-0805">Transcription regulation</keyword>
<dbReference type="GO" id="GO:0003677">
    <property type="term" value="F:DNA binding"/>
    <property type="evidence" value="ECO:0007669"/>
    <property type="project" value="UniProtKB-KW"/>
</dbReference>
<dbReference type="PRINTS" id="PR00034">
    <property type="entry name" value="HTHCRP"/>
</dbReference>
<dbReference type="PROSITE" id="PS51063">
    <property type="entry name" value="HTH_CRP_2"/>
    <property type="match status" value="1"/>
</dbReference>
<dbReference type="CDD" id="cd00038">
    <property type="entry name" value="CAP_ED"/>
    <property type="match status" value="1"/>
</dbReference>
<dbReference type="InterPro" id="IPR036390">
    <property type="entry name" value="WH_DNA-bd_sf"/>
</dbReference>
<dbReference type="Gene3D" id="2.60.120.10">
    <property type="entry name" value="Jelly Rolls"/>
    <property type="match status" value="1"/>
</dbReference>
<dbReference type="InterPro" id="IPR012318">
    <property type="entry name" value="HTH_CRP"/>
</dbReference>
<dbReference type="GO" id="GO:0003700">
    <property type="term" value="F:DNA-binding transcription factor activity"/>
    <property type="evidence" value="ECO:0007669"/>
    <property type="project" value="TreeGrafter"/>
</dbReference>
<dbReference type="SMART" id="SM00419">
    <property type="entry name" value="HTH_CRP"/>
    <property type="match status" value="1"/>
</dbReference>
<dbReference type="GO" id="GO:0005829">
    <property type="term" value="C:cytosol"/>
    <property type="evidence" value="ECO:0007669"/>
    <property type="project" value="TreeGrafter"/>
</dbReference>
<dbReference type="SMART" id="SM00100">
    <property type="entry name" value="cNMP"/>
    <property type="match status" value="1"/>
</dbReference>
<reference evidence="7 8" key="1">
    <citation type="submission" date="2018-01" db="EMBL/GenBank/DDBJ databases">
        <title>Genome sequence of the PGP bacterium Paenibacillus illinoisensis E3.</title>
        <authorList>
            <person name="Rolli E."/>
            <person name="Marasco R."/>
            <person name="Bessem C."/>
            <person name="Michoud G."/>
            <person name="Gaiarsa S."/>
            <person name="Borin S."/>
            <person name="Daffonchio D."/>
        </authorList>
    </citation>
    <scope>NUCLEOTIDE SEQUENCE [LARGE SCALE GENOMIC DNA]</scope>
    <source>
        <strain evidence="7 8">E3</strain>
    </source>
</reference>
<dbReference type="AlphaFoldDB" id="A0A2W0C9H4"/>
<name>A0A2W0C9H4_9BACL</name>
<evidence type="ECO:0008006" key="9">
    <source>
        <dbReference type="Google" id="ProtNLM"/>
    </source>
</evidence>
<evidence type="ECO:0000313" key="8">
    <source>
        <dbReference type="Proteomes" id="UP000247459"/>
    </source>
</evidence>
<keyword evidence="3" id="KW-0010">Activator</keyword>
<dbReference type="Proteomes" id="UP000247459">
    <property type="component" value="Unassembled WGS sequence"/>
</dbReference>
<dbReference type="PANTHER" id="PTHR24567">
    <property type="entry name" value="CRP FAMILY TRANSCRIPTIONAL REGULATORY PROTEIN"/>
    <property type="match status" value="1"/>
</dbReference>